<name>A0A558DE88_9PSEU</name>
<dbReference type="SUPFAM" id="SSF51735">
    <property type="entry name" value="NAD(P)-binding Rossmann-fold domains"/>
    <property type="match status" value="1"/>
</dbReference>
<dbReference type="InterPro" id="IPR036291">
    <property type="entry name" value="NAD(P)-bd_dom_sf"/>
</dbReference>
<evidence type="ECO:0000256" key="3">
    <source>
        <dbReference type="RuleBase" id="RU000363"/>
    </source>
</evidence>
<dbReference type="InterPro" id="IPR002347">
    <property type="entry name" value="SDR_fam"/>
</dbReference>
<keyword evidence="2" id="KW-0560">Oxidoreductase</keyword>
<accession>A0A558DE88</accession>
<dbReference type="PANTHER" id="PTHR42901:SF1">
    <property type="entry name" value="ALCOHOL DEHYDROGENASE"/>
    <property type="match status" value="1"/>
</dbReference>
<dbReference type="PRINTS" id="PR00081">
    <property type="entry name" value="GDHRDH"/>
</dbReference>
<keyword evidence="5" id="KW-1185">Reference proteome</keyword>
<organism evidence="4 5">
    <name type="scientific">Amycolatopsis rhizosphaerae</name>
    <dbReference type="NCBI Taxonomy" id="2053003"/>
    <lineage>
        <taxon>Bacteria</taxon>
        <taxon>Bacillati</taxon>
        <taxon>Actinomycetota</taxon>
        <taxon>Actinomycetes</taxon>
        <taxon>Pseudonocardiales</taxon>
        <taxon>Pseudonocardiaceae</taxon>
        <taxon>Amycolatopsis</taxon>
    </lineage>
</organism>
<dbReference type="GO" id="GO:0016491">
    <property type="term" value="F:oxidoreductase activity"/>
    <property type="evidence" value="ECO:0007669"/>
    <property type="project" value="UniProtKB-KW"/>
</dbReference>
<proteinExistence type="inferred from homology"/>
<dbReference type="AlphaFoldDB" id="A0A558DE88"/>
<dbReference type="PRINTS" id="PR00080">
    <property type="entry name" value="SDRFAMILY"/>
</dbReference>
<evidence type="ECO:0000313" key="5">
    <source>
        <dbReference type="Proteomes" id="UP000320011"/>
    </source>
</evidence>
<dbReference type="PANTHER" id="PTHR42901">
    <property type="entry name" value="ALCOHOL DEHYDROGENASE"/>
    <property type="match status" value="1"/>
</dbReference>
<dbReference type="OrthoDB" id="3178062at2"/>
<gene>
    <name evidence="4" type="ORF">FNH05_05545</name>
</gene>
<protein>
    <submittedName>
        <fullName evidence="4">SDR family oxidoreductase</fullName>
    </submittedName>
</protein>
<dbReference type="Pfam" id="PF00106">
    <property type="entry name" value="adh_short"/>
    <property type="match status" value="1"/>
</dbReference>
<evidence type="ECO:0000256" key="1">
    <source>
        <dbReference type="ARBA" id="ARBA00006484"/>
    </source>
</evidence>
<dbReference type="EMBL" id="VJWX01000031">
    <property type="protein sequence ID" value="TVT59339.1"/>
    <property type="molecule type" value="Genomic_DNA"/>
</dbReference>
<comment type="caution">
    <text evidence="4">The sequence shown here is derived from an EMBL/GenBank/DDBJ whole genome shotgun (WGS) entry which is preliminary data.</text>
</comment>
<reference evidence="4 5" key="1">
    <citation type="submission" date="2019-07" db="EMBL/GenBank/DDBJ databases">
        <authorList>
            <person name="Duangmal K."/>
            <person name="Teo W.F.A."/>
        </authorList>
    </citation>
    <scope>NUCLEOTIDE SEQUENCE [LARGE SCALE GENOMIC DNA]</scope>
    <source>
        <strain evidence="4 5">TBRC 6029</strain>
    </source>
</reference>
<evidence type="ECO:0000256" key="2">
    <source>
        <dbReference type="ARBA" id="ARBA00023002"/>
    </source>
</evidence>
<dbReference type="Proteomes" id="UP000320011">
    <property type="component" value="Unassembled WGS sequence"/>
</dbReference>
<dbReference type="Gene3D" id="3.40.50.720">
    <property type="entry name" value="NAD(P)-binding Rossmann-like Domain"/>
    <property type="match status" value="1"/>
</dbReference>
<evidence type="ECO:0000313" key="4">
    <source>
        <dbReference type="EMBL" id="TVT59339.1"/>
    </source>
</evidence>
<comment type="similarity">
    <text evidence="1 3">Belongs to the short-chain dehydrogenases/reductases (SDR) family.</text>
</comment>
<sequence length="300" mass="33050">MPHNHANEEGTRVRKVLVTGAGTGFGHEVAMRLAAKGFEVIASVEIYAQVQTVKRQAAERGVQLRVEKLDVTNEGDRRKALDWNVEILVNNAGVGEGGATVDIPASNIRHQFEVNVTGPLLLTQGIAKQMVGRGRGRIVWVSSREGLNVNPFTGIYAASKHAVEAIAESMKDELQEFGIEVATINPGPFLTGFNDRMFQTWESWEDDPAQRLFDYSKLAFPRAQFNPEPVYATMTAVAAGEIDTYRNLEPKSMIEETKSLIDAPWHKKTTDGLGTRAAGIQRAFDMEPETLRSDQDPISA</sequence>
<dbReference type="NCBIfam" id="NF006776">
    <property type="entry name" value="PRK09291.1"/>
    <property type="match status" value="1"/>
</dbReference>
<reference evidence="4 5" key="2">
    <citation type="submission" date="2019-08" db="EMBL/GenBank/DDBJ databases">
        <title>Amycolatopsis acidicola sp. nov., isolated from peat swamp forest soil.</title>
        <authorList>
            <person name="Srisuk N."/>
        </authorList>
    </citation>
    <scope>NUCLEOTIDE SEQUENCE [LARGE SCALE GENOMIC DNA]</scope>
    <source>
        <strain evidence="4 5">TBRC 6029</strain>
    </source>
</reference>